<feature type="domain" description="DUF2726" evidence="1">
    <location>
        <begin position="48"/>
        <end position="163"/>
    </location>
</feature>
<sequence>MTPLVVGLLVGAVILLTILVRANSAGSVHQPAGKSSPVPDHLPVQAKRYFFARSERAFYERLLRVLPDGYVIFPNVRLNDLFLIKANGAERQATYARLRDKHIDFLIVRLPDYQPVLAIELDGATHNSERQQRRDAVKDAVFASGRLPLLRIDAAKVPSEAELSGLLATHLAPATAPAGSAGR</sequence>
<dbReference type="Proteomes" id="UP000277766">
    <property type="component" value="Unassembled WGS sequence"/>
</dbReference>
<protein>
    <submittedName>
        <fullName evidence="2">DUF2726 domain-containing protein</fullName>
    </submittedName>
</protein>
<accession>A0A3S0IEH7</accession>
<dbReference type="OrthoDB" id="70514at2"/>
<dbReference type="InterPro" id="IPR024402">
    <property type="entry name" value="DUF2726"/>
</dbReference>
<comment type="caution">
    <text evidence="2">The sequence shown here is derived from an EMBL/GenBank/DDBJ whole genome shotgun (WGS) entry which is preliminary data.</text>
</comment>
<proteinExistence type="predicted"/>
<dbReference type="RefSeq" id="WP_126350764.1">
    <property type="nucleotide sequence ID" value="NZ_RXPE01000001.1"/>
</dbReference>
<organism evidence="2 3">
    <name type="scientific">Deinococcus radiophilus</name>
    <dbReference type="NCBI Taxonomy" id="32062"/>
    <lineage>
        <taxon>Bacteria</taxon>
        <taxon>Thermotogati</taxon>
        <taxon>Deinococcota</taxon>
        <taxon>Deinococci</taxon>
        <taxon>Deinococcales</taxon>
        <taxon>Deinococcaceae</taxon>
        <taxon>Deinococcus</taxon>
    </lineage>
</organism>
<name>A0A3S0IEH7_9DEIO</name>
<reference evidence="2 3" key="1">
    <citation type="submission" date="2018-12" db="EMBL/GenBank/DDBJ databases">
        <title>Deinococcus radiophilus ATCC 27603 genome sequencing and assembly.</title>
        <authorList>
            <person name="Maclea K.S."/>
            <person name="Maynard C.R."/>
        </authorList>
    </citation>
    <scope>NUCLEOTIDE SEQUENCE [LARGE SCALE GENOMIC DNA]</scope>
    <source>
        <strain evidence="2 3">ATCC 27603</strain>
    </source>
</reference>
<evidence type="ECO:0000259" key="1">
    <source>
        <dbReference type="Pfam" id="PF10881"/>
    </source>
</evidence>
<dbReference type="Pfam" id="PF10881">
    <property type="entry name" value="DUF2726"/>
    <property type="match status" value="1"/>
</dbReference>
<keyword evidence="3" id="KW-1185">Reference proteome</keyword>
<evidence type="ECO:0000313" key="2">
    <source>
        <dbReference type="EMBL" id="RTR30736.1"/>
    </source>
</evidence>
<evidence type="ECO:0000313" key="3">
    <source>
        <dbReference type="Proteomes" id="UP000277766"/>
    </source>
</evidence>
<dbReference type="AlphaFoldDB" id="A0A3S0IEH7"/>
<gene>
    <name evidence="2" type="ORF">EJ104_00305</name>
</gene>
<dbReference type="EMBL" id="RXPE01000001">
    <property type="protein sequence ID" value="RTR30736.1"/>
    <property type="molecule type" value="Genomic_DNA"/>
</dbReference>